<protein>
    <submittedName>
        <fullName evidence="1">Uncharacterized protein</fullName>
    </submittedName>
</protein>
<organism evidence="1 2">
    <name type="scientific">Trichocladium antarcticum</name>
    <dbReference type="NCBI Taxonomy" id="1450529"/>
    <lineage>
        <taxon>Eukaryota</taxon>
        <taxon>Fungi</taxon>
        <taxon>Dikarya</taxon>
        <taxon>Ascomycota</taxon>
        <taxon>Pezizomycotina</taxon>
        <taxon>Sordariomycetes</taxon>
        <taxon>Sordariomycetidae</taxon>
        <taxon>Sordariales</taxon>
        <taxon>Chaetomiaceae</taxon>
        <taxon>Trichocladium</taxon>
    </lineage>
</organism>
<dbReference type="AlphaFoldDB" id="A0AAN6UFV9"/>
<name>A0AAN6UFV9_9PEZI</name>
<dbReference type="Proteomes" id="UP001304895">
    <property type="component" value="Unassembled WGS sequence"/>
</dbReference>
<keyword evidence="2" id="KW-1185">Reference proteome</keyword>
<dbReference type="EMBL" id="MU853421">
    <property type="protein sequence ID" value="KAK4131950.1"/>
    <property type="molecule type" value="Genomic_DNA"/>
</dbReference>
<gene>
    <name evidence="1" type="ORF">BT67DRAFT_140191</name>
</gene>
<evidence type="ECO:0000313" key="2">
    <source>
        <dbReference type="Proteomes" id="UP001304895"/>
    </source>
</evidence>
<reference evidence="1" key="2">
    <citation type="submission" date="2023-05" db="EMBL/GenBank/DDBJ databases">
        <authorList>
            <consortium name="Lawrence Berkeley National Laboratory"/>
            <person name="Steindorff A."/>
            <person name="Hensen N."/>
            <person name="Bonometti L."/>
            <person name="Westerberg I."/>
            <person name="Brannstrom I.O."/>
            <person name="Guillou S."/>
            <person name="Cros-Aarteil S."/>
            <person name="Calhoun S."/>
            <person name="Haridas S."/>
            <person name="Kuo A."/>
            <person name="Mondo S."/>
            <person name="Pangilinan J."/>
            <person name="Riley R."/>
            <person name="Labutti K."/>
            <person name="Andreopoulos B."/>
            <person name="Lipzen A."/>
            <person name="Chen C."/>
            <person name="Yanf M."/>
            <person name="Daum C."/>
            <person name="Ng V."/>
            <person name="Clum A."/>
            <person name="Ohm R."/>
            <person name="Martin F."/>
            <person name="Silar P."/>
            <person name="Natvig D."/>
            <person name="Lalanne C."/>
            <person name="Gautier V."/>
            <person name="Ament-Velasquez S.L."/>
            <person name="Kruys A."/>
            <person name="Hutchinson M.I."/>
            <person name="Powell A.J."/>
            <person name="Barry K."/>
            <person name="Miller A.N."/>
            <person name="Grigoriev I.V."/>
            <person name="Debuchy R."/>
            <person name="Gladieux P."/>
            <person name="Thoren M.H."/>
            <person name="Johannesson H."/>
        </authorList>
    </citation>
    <scope>NUCLEOTIDE SEQUENCE</scope>
    <source>
        <strain evidence="1">CBS 123565</strain>
    </source>
</reference>
<comment type="caution">
    <text evidence="1">The sequence shown here is derived from an EMBL/GenBank/DDBJ whole genome shotgun (WGS) entry which is preliminary data.</text>
</comment>
<proteinExistence type="predicted"/>
<sequence>MTAAYQHGATSRRAAIRADHLAEPAADDHHNINLAWRCGPTSLLTSRTEISRAGEHHVGDDADREACREANGLGGDGCGTDTSMLAKHNEGRQELSSRIPTRPAVHAIARSLPANSGSVDGHLPFTLAVSASNVVRVDEYPRSQARKHQACGRLCAVEPRRAVLLIIQCTLAAEIRTNWQRCQMLAPESASCRRVRRRRTSHCVQIDYILGPGPHQPSAITHLQAPIQASCC</sequence>
<evidence type="ECO:0000313" key="1">
    <source>
        <dbReference type="EMBL" id="KAK4131950.1"/>
    </source>
</evidence>
<reference evidence="1" key="1">
    <citation type="journal article" date="2023" name="Mol. Phylogenet. Evol.">
        <title>Genome-scale phylogeny and comparative genomics of the fungal order Sordariales.</title>
        <authorList>
            <person name="Hensen N."/>
            <person name="Bonometti L."/>
            <person name="Westerberg I."/>
            <person name="Brannstrom I.O."/>
            <person name="Guillou S."/>
            <person name="Cros-Aarteil S."/>
            <person name="Calhoun S."/>
            <person name="Haridas S."/>
            <person name="Kuo A."/>
            <person name="Mondo S."/>
            <person name="Pangilinan J."/>
            <person name="Riley R."/>
            <person name="LaButti K."/>
            <person name="Andreopoulos B."/>
            <person name="Lipzen A."/>
            <person name="Chen C."/>
            <person name="Yan M."/>
            <person name="Daum C."/>
            <person name="Ng V."/>
            <person name="Clum A."/>
            <person name="Steindorff A."/>
            <person name="Ohm R.A."/>
            <person name="Martin F."/>
            <person name="Silar P."/>
            <person name="Natvig D.O."/>
            <person name="Lalanne C."/>
            <person name="Gautier V."/>
            <person name="Ament-Velasquez S.L."/>
            <person name="Kruys A."/>
            <person name="Hutchinson M.I."/>
            <person name="Powell A.J."/>
            <person name="Barry K."/>
            <person name="Miller A.N."/>
            <person name="Grigoriev I.V."/>
            <person name="Debuchy R."/>
            <person name="Gladieux P."/>
            <person name="Hiltunen Thoren M."/>
            <person name="Johannesson H."/>
        </authorList>
    </citation>
    <scope>NUCLEOTIDE SEQUENCE</scope>
    <source>
        <strain evidence="1">CBS 123565</strain>
    </source>
</reference>
<accession>A0AAN6UFV9</accession>